<dbReference type="GO" id="GO:0043176">
    <property type="term" value="F:amine binding"/>
    <property type="evidence" value="ECO:0007669"/>
    <property type="project" value="InterPro"/>
</dbReference>
<dbReference type="Gene3D" id="2.40.128.20">
    <property type="match status" value="1"/>
</dbReference>
<accession>A0A131XKV9</accession>
<dbReference type="SUPFAM" id="SSF50814">
    <property type="entry name" value="Lipocalins"/>
    <property type="match status" value="1"/>
</dbReference>
<sequence>SKMSFFGLGLCLIFATSVLGKKDPDAYAENPMNFPLQVLNDLTTQDSEFFVYKRDYKQDTSHKCLSAKKVREFENGTIQYRLSAKVNGNSISYTVNADPITTGNHTVPNGARYEEQRGEGPINHRIMTTNRRHSCFVITVPHGRNHGCFVLVRENEVKNGIPYACRKVYNKECGEKSIQLYDDSCKQ</sequence>
<feature type="non-terminal residue" evidence="2">
    <location>
        <position position="1"/>
    </location>
</feature>
<feature type="signal peptide" evidence="1">
    <location>
        <begin position="1"/>
        <end position="20"/>
    </location>
</feature>
<protein>
    <submittedName>
        <fullName evidence="2">Putative group ii salivary lipocalin</fullName>
    </submittedName>
</protein>
<dbReference type="EMBL" id="GEFH01001384">
    <property type="protein sequence ID" value="JAP67197.1"/>
    <property type="molecule type" value="mRNA"/>
</dbReference>
<reference evidence="2" key="1">
    <citation type="journal article" date="2017" name="Ticks Tick Borne Dis.">
        <title>An insight into the sialome of Hyalomma excavatum.</title>
        <authorList>
            <person name="Ribeiro J.M."/>
            <person name="Slovak M."/>
            <person name="Francischetti I.M."/>
        </authorList>
    </citation>
    <scope>NUCLEOTIDE SEQUENCE</scope>
    <source>
        <strain evidence="2">Samish</strain>
        <tissue evidence="2">Salivary glands</tissue>
    </source>
</reference>
<proteinExistence type="evidence at transcript level"/>
<dbReference type="Pfam" id="PF02098">
    <property type="entry name" value="His_binding"/>
    <property type="match status" value="1"/>
</dbReference>
<keyword evidence="1" id="KW-0732">Signal</keyword>
<name>A0A131XKV9_9ACAR</name>
<dbReference type="InterPro" id="IPR012674">
    <property type="entry name" value="Calycin"/>
</dbReference>
<evidence type="ECO:0000313" key="2">
    <source>
        <dbReference type="EMBL" id="JAP67197.1"/>
    </source>
</evidence>
<dbReference type="InterPro" id="IPR002970">
    <property type="entry name" value="Tick_his-bd"/>
</dbReference>
<dbReference type="AlphaFoldDB" id="A0A131XKV9"/>
<feature type="chain" id="PRO_5007283900" evidence="1">
    <location>
        <begin position="21"/>
        <end position="187"/>
    </location>
</feature>
<organism evidence="2">
    <name type="scientific">Hyalomma excavatum</name>
    <dbReference type="NCBI Taxonomy" id="257692"/>
    <lineage>
        <taxon>Eukaryota</taxon>
        <taxon>Metazoa</taxon>
        <taxon>Ecdysozoa</taxon>
        <taxon>Arthropoda</taxon>
        <taxon>Chelicerata</taxon>
        <taxon>Arachnida</taxon>
        <taxon>Acari</taxon>
        <taxon>Parasitiformes</taxon>
        <taxon>Ixodida</taxon>
        <taxon>Ixodoidea</taxon>
        <taxon>Ixodidae</taxon>
        <taxon>Hyalomminae</taxon>
        <taxon>Hyalomma</taxon>
    </lineage>
</organism>
<dbReference type="GO" id="GO:0030682">
    <property type="term" value="P:symbiont-mediated perturbation of host defenses"/>
    <property type="evidence" value="ECO:0007669"/>
    <property type="project" value="InterPro"/>
</dbReference>
<evidence type="ECO:0000256" key="1">
    <source>
        <dbReference type="SAM" id="SignalP"/>
    </source>
</evidence>